<feature type="transmembrane region" description="Helical" evidence="9">
    <location>
        <begin position="77"/>
        <end position="94"/>
    </location>
</feature>
<keyword evidence="5 9" id="KW-0812">Transmembrane</keyword>
<evidence type="ECO:0000256" key="8">
    <source>
        <dbReference type="ARBA" id="ARBA00038436"/>
    </source>
</evidence>
<protein>
    <recommendedName>
        <fullName evidence="10">Tripartite ATP-independent periplasmic transporters DctQ component domain-containing protein</fullName>
    </recommendedName>
</protein>
<accession>A0A800MYP5</accession>
<evidence type="ECO:0000313" key="12">
    <source>
        <dbReference type="Proteomes" id="UP000465778"/>
    </source>
</evidence>
<keyword evidence="2" id="KW-0813">Transport</keyword>
<dbReference type="RefSeq" id="WP_236564603.1">
    <property type="nucleotide sequence ID" value="NZ_JBALOT010000004.1"/>
</dbReference>
<evidence type="ECO:0000256" key="1">
    <source>
        <dbReference type="ARBA" id="ARBA00004429"/>
    </source>
</evidence>
<keyword evidence="3" id="KW-1003">Cell membrane</keyword>
<evidence type="ECO:0000259" key="10">
    <source>
        <dbReference type="Pfam" id="PF04290"/>
    </source>
</evidence>
<dbReference type="GO" id="GO:0015740">
    <property type="term" value="P:C4-dicarboxylate transport"/>
    <property type="evidence" value="ECO:0007669"/>
    <property type="project" value="TreeGrafter"/>
</dbReference>
<dbReference type="PANTHER" id="PTHR35011:SF2">
    <property type="entry name" value="2,3-DIKETO-L-GULONATE TRAP TRANSPORTER SMALL PERMEASE PROTEIN YIAM"/>
    <property type="match status" value="1"/>
</dbReference>
<gene>
    <name evidence="11" type="ORF">KIS1582_1315</name>
</gene>
<feature type="transmembrane region" description="Helical" evidence="9">
    <location>
        <begin position="155"/>
        <end position="178"/>
    </location>
</feature>
<evidence type="ECO:0000256" key="6">
    <source>
        <dbReference type="ARBA" id="ARBA00022989"/>
    </source>
</evidence>
<comment type="caution">
    <text evidence="11">The sequence shown here is derived from an EMBL/GenBank/DDBJ whole genome shotgun (WGS) entry which is preliminary data.</text>
</comment>
<dbReference type="Proteomes" id="UP000465778">
    <property type="component" value="Unassembled WGS sequence"/>
</dbReference>
<dbReference type="AlphaFoldDB" id="A0A800MYP5"/>
<feature type="transmembrane region" description="Helical" evidence="9">
    <location>
        <begin position="114"/>
        <end position="135"/>
    </location>
</feature>
<keyword evidence="4" id="KW-0997">Cell inner membrane</keyword>
<dbReference type="PANTHER" id="PTHR35011">
    <property type="entry name" value="2,3-DIKETO-L-GULONATE TRAP TRANSPORTER SMALL PERMEASE PROTEIN YIAM"/>
    <property type="match status" value="1"/>
</dbReference>
<comment type="similarity">
    <text evidence="8">Belongs to the TRAP transporter small permease family.</text>
</comment>
<feature type="transmembrane region" description="Helical" evidence="9">
    <location>
        <begin position="46"/>
        <end position="65"/>
    </location>
</feature>
<dbReference type="Pfam" id="PF04290">
    <property type="entry name" value="DctQ"/>
    <property type="match status" value="1"/>
</dbReference>
<proteinExistence type="inferred from homology"/>
<dbReference type="InterPro" id="IPR055348">
    <property type="entry name" value="DctQ"/>
</dbReference>
<keyword evidence="7 9" id="KW-0472">Membrane</keyword>
<dbReference type="EMBL" id="VDEM01000009">
    <property type="protein sequence ID" value="KAF0824928.1"/>
    <property type="molecule type" value="Genomic_DNA"/>
</dbReference>
<feature type="domain" description="Tripartite ATP-independent periplasmic transporters DctQ component" evidence="10">
    <location>
        <begin position="51"/>
        <end position="180"/>
    </location>
</feature>
<dbReference type="GO" id="GO:0022857">
    <property type="term" value="F:transmembrane transporter activity"/>
    <property type="evidence" value="ECO:0007669"/>
    <property type="project" value="TreeGrafter"/>
</dbReference>
<evidence type="ECO:0000256" key="9">
    <source>
        <dbReference type="SAM" id="Phobius"/>
    </source>
</evidence>
<sequence length="190" mass="21295">MEQELQKNISLGKGIPSELSFFQKLILFLEKLTLAINNILHKVSSILLFLLMFLTTADVIGRYFFNNPITGTYELTGLALALMIFFSLGSGQIFKDHIEIDFLTSKMPNKVQAVLSGAASLILFTLMSLTTWQLIEYTKRTWQGNELSGDLGLPLYIFIGMTVIGAFSFTLTFLLDAFQSFIKAVNKNES</sequence>
<evidence type="ECO:0000256" key="5">
    <source>
        <dbReference type="ARBA" id="ARBA00022692"/>
    </source>
</evidence>
<evidence type="ECO:0000256" key="4">
    <source>
        <dbReference type="ARBA" id="ARBA00022519"/>
    </source>
</evidence>
<dbReference type="GO" id="GO:0005886">
    <property type="term" value="C:plasma membrane"/>
    <property type="evidence" value="ECO:0007669"/>
    <property type="project" value="UniProtKB-SubCell"/>
</dbReference>
<comment type="subcellular location">
    <subcellularLocation>
        <location evidence="1">Cell inner membrane</location>
        <topology evidence="1">Multi-pass membrane protein</topology>
    </subcellularLocation>
</comment>
<organism evidence="11 12">
    <name type="scientific">Cytobacillus firmus</name>
    <name type="common">Bacillus firmus</name>
    <dbReference type="NCBI Taxonomy" id="1399"/>
    <lineage>
        <taxon>Bacteria</taxon>
        <taxon>Bacillati</taxon>
        <taxon>Bacillota</taxon>
        <taxon>Bacilli</taxon>
        <taxon>Bacillales</taxon>
        <taxon>Bacillaceae</taxon>
        <taxon>Cytobacillus</taxon>
    </lineage>
</organism>
<keyword evidence="6 9" id="KW-1133">Transmembrane helix</keyword>
<evidence type="ECO:0000256" key="2">
    <source>
        <dbReference type="ARBA" id="ARBA00022448"/>
    </source>
</evidence>
<reference evidence="11 12" key="1">
    <citation type="journal article" date="2020" name="G3 (Bethesda)">
        <title>Whole Genome Sequencing and Comparative Genomics of Two Nematicidal Bacillus Strains Reveals a Wide Range of Possible Virulence Factors.</title>
        <authorList>
            <person name="Susic N."/>
            <person name="Janezic S."/>
            <person name="Rupnik M."/>
            <person name="Geric Stare B."/>
        </authorList>
    </citation>
    <scope>NUCLEOTIDE SEQUENCE [LARGE SCALE GENOMIC DNA]</scope>
    <source>
        <strain evidence="11 12">I-1582</strain>
    </source>
</reference>
<evidence type="ECO:0000313" key="11">
    <source>
        <dbReference type="EMBL" id="KAF0824928.1"/>
    </source>
</evidence>
<dbReference type="InterPro" id="IPR007387">
    <property type="entry name" value="TRAP_DctQ"/>
</dbReference>
<name>A0A800MYP5_CYTFI</name>
<evidence type="ECO:0000256" key="7">
    <source>
        <dbReference type="ARBA" id="ARBA00023136"/>
    </source>
</evidence>
<evidence type="ECO:0000256" key="3">
    <source>
        <dbReference type="ARBA" id="ARBA00022475"/>
    </source>
</evidence>